<comment type="caution">
    <text evidence="1">The sequence shown here is derived from an EMBL/GenBank/DDBJ whole genome shotgun (WGS) entry which is preliminary data.</text>
</comment>
<dbReference type="Proteomes" id="UP001162131">
    <property type="component" value="Unassembled WGS sequence"/>
</dbReference>
<evidence type="ECO:0000313" key="3">
    <source>
        <dbReference type="Proteomes" id="UP001162131"/>
    </source>
</evidence>
<dbReference type="EMBL" id="CAJZBQ010000017">
    <property type="protein sequence ID" value="CAG9316968.1"/>
    <property type="molecule type" value="Genomic_DNA"/>
</dbReference>
<sequence length="209" mass="25419">MAFMKYDPGYDFSNKGIDWEEYQREVRLRTDAVWERQKLKDYFRLFYKIFYWDPKTEQYYITMPLHKNYNSPDGWRFKPHHGYNPTGKSNSYQRSKAKEFGTRTVSLSYADTLRDKNTVCFFRFRAYKKCEGNTLLPQILEKPGEKFNPECYQEMLDMVEYCSNVQLNWLSDMWHHMKMNQDKSVFSNNDELKMMIDEFDNPDVDVKTY</sequence>
<gene>
    <name evidence="1" type="ORF">BSTOLATCC_MIC17595</name>
    <name evidence="2" type="ORF">BSTOLATCC_MIC18932</name>
</gene>
<evidence type="ECO:0000313" key="2">
    <source>
        <dbReference type="EMBL" id="CAG9317690.1"/>
    </source>
</evidence>
<organism evidence="1 3">
    <name type="scientific">Blepharisma stoltei</name>
    <dbReference type="NCBI Taxonomy" id="1481888"/>
    <lineage>
        <taxon>Eukaryota</taxon>
        <taxon>Sar</taxon>
        <taxon>Alveolata</taxon>
        <taxon>Ciliophora</taxon>
        <taxon>Postciliodesmatophora</taxon>
        <taxon>Heterotrichea</taxon>
        <taxon>Heterotrichida</taxon>
        <taxon>Blepharismidae</taxon>
        <taxon>Blepharisma</taxon>
    </lineage>
</organism>
<dbReference type="AlphaFoldDB" id="A0AAU9IR55"/>
<protein>
    <submittedName>
        <fullName evidence="1">Uncharacterized protein</fullName>
    </submittedName>
</protein>
<accession>A0AAU9IR55</accession>
<evidence type="ECO:0000313" key="1">
    <source>
        <dbReference type="EMBL" id="CAG9316968.1"/>
    </source>
</evidence>
<keyword evidence="3" id="KW-1185">Reference proteome</keyword>
<proteinExistence type="predicted"/>
<dbReference type="EMBL" id="CAJZBQ010000018">
    <property type="protein sequence ID" value="CAG9317690.1"/>
    <property type="molecule type" value="Genomic_DNA"/>
</dbReference>
<reference evidence="1" key="1">
    <citation type="submission" date="2021-09" db="EMBL/GenBank/DDBJ databases">
        <authorList>
            <consortium name="AG Swart"/>
            <person name="Singh M."/>
            <person name="Singh A."/>
            <person name="Seah K."/>
            <person name="Emmerich C."/>
        </authorList>
    </citation>
    <scope>NUCLEOTIDE SEQUENCE</scope>
    <source>
        <strain evidence="1">ATCC30299</strain>
    </source>
</reference>
<name>A0AAU9IR55_9CILI</name>